<feature type="compositionally biased region" description="Basic and acidic residues" evidence="2">
    <location>
        <begin position="45"/>
        <end position="54"/>
    </location>
</feature>
<keyword evidence="1" id="KW-0175">Coiled coil</keyword>
<feature type="region of interest" description="Disordered" evidence="2">
    <location>
        <begin position="885"/>
        <end position="990"/>
    </location>
</feature>
<dbReference type="RefSeq" id="XP_008867123.1">
    <property type="nucleotide sequence ID" value="XM_008868901.1"/>
</dbReference>
<feature type="region of interest" description="Disordered" evidence="2">
    <location>
        <begin position="516"/>
        <end position="558"/>
    </location>
</feature>
<feature type="compositionally biased region" description="Polar residues" evidence="2">
    <location>
        <begin position="1088"/>
        <end position="1097"/>
    </location>
</feature>
<feature type="compositionally biased region" description="Low complexity" evidence="2">
    <location>
        <begin position="909"/>
        <end position="919"/>
    </location>
</feature>
<feature type="region of interest" description="Disordered" evidence="2">
    <location>
        <begin position="1"/>
        <end position="25"/>
    </location>
</feature>
<feature type="region of interest" description="Disordered" evidence="2">
    <location>
        <begin position="1353"/>
        <end position="1392"/>
    </location>
</feature>
<feature type="compositionally biased region" description="Pro residues" evidence="2">
    <location>
        <begin position="1360"/>
        <end position="1369"/>
    </location>
</feature>
<evidence type="ECO:0000313" key="3">
    <source>
        <dbReference type="EMBL" id="ETW04167.1"/>
    </source>
</evidence>
<dbReference type="STRING" id="157072.A0A024UE44"/>
<evidence type="ECO:0000256" key="2">
    <source>
        <dbReference type="SAM" id="MobiDB-lite"/>
    </source>
</evidence>
<feature type="region of interest" description="Disordered" evidence="2">
    <location>
        <begin position="571"/>
        <end position="606"/>
    </location>
</feature>
<dbReference type="EMBL" id="KI913958">
    <property type="protein sequence ID" value="ETW04167.1"/>
    <property type="molecule type" value="Genomic_DNA"/>
</dbReference>
<feature type="region of interest" description="Disordered" evidence="2">
    <location>
        <begin position="1266"/>
        <end position="1319"/>
    </location>
</feature>
<accession>A0A024UE44</accession>
<name>A0A024UE44_9STRA</name>
<dbReference type="PANTHER" id="PTHR13361:SF1">
    <property type="entry name" value="WW DOMAIN-BINDING PROTEIN 11"/>
    <property type="match status" value="1"/>
</dbReference>
<dbReference type="GeneID" id="20081569"/>
<sequence length="1471" mass="162415">MPPPPLPSLAKKPQPALHPVAPLLGTMPPNGSRLHFFKAKPHRSKYDHSHDFDIKPGTPEPASHPNGGMYASTRSIVDILSDDGRGDSTDDSRTGRLIAPGSTTIITTDKSLPLSKELVALKSIQGRIDNVMHAFDESMAKASTFDSTDTLTPLTWKVGEILMATHESLTMASGFNERLFTKDMDEVKILMSRDSQSVVDDWATESTPVMRKLTNLFRQTVKTLQDMQAGDTANIRGHMSASSAAVPSTKIVHAPTATVSEDAAKLVQRLQNEKAILLGQLQETSNMYTSIAEVVKEREDEAKRLKTLLHGKVDEITRLKHEIFVLNNEEGKREEQERTVAHWKEKYMTLFSLHQTLETKERDATIKATALAAQVLDLTEREAQAQSLLQENQELLSKAHDDIADKAEELARRQSVQLHGIAHEYEHEIRDLKAKLKEIKAQLGESQIQHKKALDRQRTEMKKHFDSVLAAGHHGFTERHLHVDNDLLRSRNGSMPVAHANTSSLVMIQHHEPQQHAPLEGHGMHDDDENDANMEDSDAADDDSGGHGPNISDDDDDFDEREVHDQVAGVADCAPLPGDDPNLMPQQLPPQTGGMPRSRRQSVQEQTIHKHLSGLINKAFAEGSVAQAMASVVPPSEMLSSAAATRRKSIMMAGPKGVPVQVEVPEGVTLDDDPAGQGKIVGESKSRRVSLKGSLSAHDLASGLAQQITPELGDAEAAFNASMQAMDKLSLTGAIESSPDMTLDDRIHQLQLQFGAEKAILKRKFIDSMCLFRHQMIDQYDKKATELMRKHRAEVIRIATVAETKYGKLLDEKDDLLREAKRTIKSLYKSLAVNSTDTKTAESKPHQVSKVKQVLKSTWSLVSAKRMSKRLMSLHQAELAQLCKPDYTPTDSDVAPERFEPPPSPAPSSTPSRTPTPQTLSEEPYDASSPVQVMPPSQPSTTPVPKTPLPSRTPSPFPTSTPAEPEEPPSALHVDISLPDPQPPPPQLRMLEPRQMEPRRTNYSNAPQDSGEVVAVATARPSMRNSSTQVCEADWHPELAVDDVSDGFAGHTTLSNYILEGTGLHKDVDVHRPGNRIPHSPVHHRQDASSNRGSSIMHSMPSDDMVDSMLHLPRSVLSHHYNARNSMYAPPPVAKVPSRQAVQHLIENYANTLTSLRENINWNKWQCVLKCLGLKRMEDVLKLDMDTSATIDHALIRLRRRFATKRAAFSRTHETLQAQQHKAWEHCMDAFVCYNSMGADIPTAPSQHHAPIDVRGTSMIIMDSLYDSPATTSPRGQGKFSTQPRTAPSPQPHLGATTSCTDQLQRCRTSSVPSKGRLDPATTKRILTLASLAPTDISAMALGDRQRYMVEVNSTTQTPPREPPTPPPQSEQTHTTAASLPNSSRGGKLQMQFEPTPTTTIKGIPSQSPFMRRKALESLQKRMLHTKQQYAESSCRSGGTALDQTGRQLQLLHMPPQPTIPPHHVHHSMPH</sequence>
<dbReference type="VEuPathDB" id="FungiDB:H310_04519"/>
<feature type="region of interest" description="Disordered" evidence="2">
    <location>
        <begin position="45"/>
        <end position="70"/>
    </location>
</feature>
<reference evidence="3" key="1">
    <citation type="submission" date="2013-12" db="EMBL/GenBank/DDBJ databases">
        <title>The Genome Sequence of Aphanomyces invadans NJM9701.</title>
        <authorList>
            <consortium name="The Broad Institute Genomics Platform"/>
            <person name="Russ C."/>
            <person name="Tyler B."/>
            <person name="van West P."/>
            <person name="Dieguez-Uribeondo J."/>
            <person name="Young S.K."/>
            <person name="Zeng Q."/>
            <person name="Gargeya S."/>
            <person name="Fitzgerald M."/>
            <person name="Abouelleil A."/>
            <person name="Alvarado L."/>
            <person name="Chapman S.B."/>
            <person name="Gainer-Dewar J."/>
            <person name="Goldberg J."/>
            <person name="Griggs A."/>
            <person name="Gujja S."/>
            <person name="Hansen M."/>
            <person name="Howarth C."/>
            <person name="Imamovic A."/>
            <person name="Ireland A."/>
            <person name="Larimer J."/>
            <person name="McCowan C."/>
            <person name="Murphy C."/>
            <person name="Pearson M."/>
            <person name="Poon T.W."/>
            <person name="Priest M."/>
            <person name="Roberts A."/>
            <person name="Saif S."/>
            <person name="Shea T."/>
            <person name="Sykes S."/>
            <person name="Wortman J."/>
            <person name="Nusbaum C."/>
            <person name="Birren B."/>
        </authorList>
    </citation>
    <scope>NUCLEOTIDE SEQUENCE [LARGE SCALE GENOMIC DNA]</scope>
    <source>
        <strain evidence="3">NJM9701</strain>
    </source>
</reference>
<feature type="compositionally biased region" description="Polar residues" evidence="2">
    <location>
        <begin position="1296"/>
        <end position="1313"/>
    </location>
</feature>
<dbReference type="OrthoDB" id="75798at2759"/>
<dbReference type="PANTHER" id="PTHR13361">
    <property type="entry name" value="WW DOMAIN-BINDING PROTEIN 11"/>
    <property type="match status" value="1"/>
</dbReference>
<organism evidence="3">
    <name type="scientific">Aphanomyces invadans</name>
    <dbReference type="NCBI Taxonomy" id="157072"/>
    <lineage>
        <taxon>Eukaryota</taxon>
        <taxon>Sar</taxon>
        <taxon>Stramenopiles</taxon>
        <taxon>Oomycota</taxon>
        <taxon>Saprolegniomycetes</taxon>
        <taxon>Saprolegniales</taxon>
        <taxon>Verrucalvaceae</taxon>
        <taxon>Aphanomyces</taxon>
    </lineage>
</organism>
<protein>
    <submittedName>
        <fullName evidence="3">Uncharacterized protein</fullName>
    </submittedName>
</protein>
<feature type="compositionally biased region" description="Polar residues" evidence="2">
    <location>
        <begin position="1269"/>
        <end position="1288"/>
    </location>
</feature>
<feature type="coiled-coil region" evidence="1">
    <location>
        <begin position="422"/>
        <end position="449"/>
    </location>
</feature>
<feature type="region of interest" description="Disordered" evidence="2">
    <location>
        <begin position="1075"/>
        <end position="1100"/>
    </location>
</feature>
<proteinExistence type="predicted"/>
<gene>
    <name evidence="3" type="ORF">H310_04519</name>
</gene>
<feature type="compositionally biased region" description="Pro residues" evidence="2">
    <location>
        <begin position="945"/>
        <end position="959"/>
    </location>
</feature>
<dbReference type="GO" id="GO:0005681">
    <property type="term" value="C:spliceosomal complex"/>
    <property type="evidence" value="ECO:0007669"/>
    <property type="project" value="TreeGrafter"/>
</dbReference>
<feature type="compositionally biased region" description="Acidic residues" evidence="2">
    <location>
        <begin position="526"/>
        <end position="543"/>
    </location>
</feature>
<evidence type="ECO:0000256" key="1">
    <source>
        <dbReference type="SAM" id="Coils"/>
    </source>
</evidence>
<feature type="compositionally biased region" description="Low complexity" evidence="2">
    <location>
        <begin position="8"/>
        <end position="17"/>
    </location>
</feature>